<dbReference type="InterPro" id="IPR005545">
    <property type="entry name" value="YCII"/>
</dbReference>
<protein>
    <submittedName>
        <fullName evidence="3">YciI family protein</fullName>
    </submittedName>
</protein>
<proteinExistence type="inferred from homology"/>
<dbReference type="RefSeq" id="WP_234751677.1">
    <property type="nucleotide sequence ID" value="NZ_BAAAWN010000001.1"/>
</dbReference>
<dbReference type="Proteomes" id="UP001589702">
    <property type="component" value="Unassembled WGS sequence"/>
</dbReference>
<organism evidence="3 4">
    <name type="scientific">Arthrobacter ramosus</name>
    <dbReference type="NCBI Taxonomy" id="1672"/>
    <lineage>
        <taxon>Bacteria</taxon>
        <taxon>Bacillati</taxon>
        <taxon>Actinomycetota</taxon>
        <taxon>Actinomycetes</taxon>
        <taxon>Micrococcales</taxon>
        <taxon>Micrococcaceae</taxon>
        <taxon>Arthrobacter</taxon>
    </lineage>
</organism>
<evidence type="ECO:0000259" key="2">
    <source>
        <dbReference type="Pfam" id="PF03795"/>
    </source>
</evidence>
<keyword evidence="4" id="KW-1185">Reference proteome</keyword>
<comment type="similarity">
    <text evidence="1">Belongs to the YciI family.</text>
</comment>
<gene>
    <name evidence="3" type="ORF">ACFFP1_16000</name>
</gene>
<accession>A0ABV5Y4G4</accession>
<name>A0ABV5Y4G4_ARTRM</name>
<comment type="caution">
    <text evidence="3">The sequence shown here is derived from an EMBL/GenBank/DDBJ whole genome shotgun (WGS) entry which is preliminary data.</text>
</comment>
<evidence type="ECO:0000313" key="4">
    <source>
        <dbReference type="Proteomes" id="UP001589702"/>
    </source>
</evidence>
<dbReference type="SUPFAM" id="SSF54909">
    <property type="entry name" value="Dimeric alpha+beta barrel"/>
    <property type="match status" value="1"/>
</dbReference>
<dbReference type="InterPro" id="IPR011008">
    <property type="entry name" value="Dimeric_a/b-barrel"/>
</dbReference>
<sequence>MIDENGPHYFVSFQTPGPKWVKGVKYNGQPDFLDHVGYMTKLQESGRTVLSGPFMEKAGGLNGVLEDGGMTIFKAADLDEATKISADDPSVKSGMLNVVVKMIWVPFHS</sequence>
<evidence type="ECO:0000256" key="1">
    <source>
        <dbReference type="ARBA" id="ARBA00007689"/>
    </source>
</evidence>
<dbReference type="Gene3D" id="3.30.70.1060">
    <property type="entry name" value="Dimeric alpha+beta barrel"/>
    <property type="match status" value="1"/>
</dbReference>
<dbReference type="EMBL" id="JBHMBC010000025">
    <property type="protein sequence ID" value="MFB9821000.1"/>
    <property type="molecule type" value="Genomic_DNA"/>
</dbReference>
<reference evidence="3 4" key="1">
    <citation type="submission" date="2024-09" db="EMBL/GenBank/DDBJ databases">
        <authorList>
            <person name="Sun Q."/>
            <person name="Mori K."/>
        </authorList>
    </citation>
    <scope>NUCLEOTIDE SEQUENCE [LARGE SCALE GENOMIC DNA]</scope>
    <source>
        <strain evidence="3 4">JCM 1334</strain>
    </source>
</reference>
<feature type="domain" description="YCII-related" evidence="2">
    <location>
        <begin position="34"/>
        <end position="99"/>
    </location>
</feature>
<dbReference type="Pfam" id="PF03795">
    <property type="entry name" value="YCII"/>
    <property type="match status" value="1"/>
</dbReference>
<evidence type="ECO:0000313" key="3">
    <source>
        <dbReference type="EMBL" id="MFB9821000.1"/>
    </source>
</evidence>